<name>A0AAQ3MC02_SYNEL</name>
<feature type="transmembrane region" description="Helical" evidence="1">
    <location>
        <begin position="49"/>
        <end position="67"/>
    </location>
</feature>
<keyword evidence="1" id="KW-0472">Membrane</keyword>
<evidence type="ECO:0000313" key="3">
    <source>
        <dbReference type="Proteomes" id="UP000267249"/>
    </source>
</evidence>
<evidence type="ECO:0000256" key="1">
    <source>
        <dbReference type="SAM" id="Phobius"/>
    </source>
</evidence>
<accession>A0AAQ3MC02</accession>
<dbReference type="RefSeq" id="WP_208674742.1">
    <property type="nucleotide sequence ID" value="NZ_CP030139.2"/>
</dbReference>
<organism evidence="2 3">
    <name type="scientific">Synechococcus elongatus PCC 11801</name>
    <dbReference type="NCBI Taxonomy" id="2219813"/>
    <lineage>
        <taxon>Bacteria</taxon>
        <taxon>Bacillati</taxon>
        <taxon>Cyanobacteriota</taxon>
        <taxon>Cyanophyceae</taxon>
        <taxon>Synechococcales</taxon>
        <taxon>Synechococcaceae</taxon>
        <taxon>Synechococcus</taxon>
    </lineage>
</organism>
<reference evidence="2 3" key="1">
    <citation type="journal article" date="2018" name="Sci. Rep.">
        <title>Genome Features and Biochemical Characteristics of a Robust, Fast Growing and Naturally Transformable Cyanobacterium Synechococcus elongatus PCC 11801 Isolated from India.</title>
        <authorList>
            <person name="Jaiswal D."/>
            <person name="Sengupta A."/>
            <person name="Sohoni S."/>
            <person name="Sengupta S."/>
            <person name="Phadnavis A.G."/>
            <person name="Pakrasi H.B."/>
            <person name="Wangikar P.P."/>
        </authorList>
    </citation>
    <scope>NUCLEOTIDE SEQUENCE [LARGE SCALE GENOMIC DNA]</scope>
    <source>
        <strain evidence="2 3">PCC 11801</strain>
    </source>
</reference>
<protein>
    <submittedName>
        <fullName evidence="2">Uncharacterized protein</fullName>
    </submittedName>
</protein>
<dbReference type="Proteomes" id="UP000267249">
    <property type="component" value="Chromosome"/>
</dbReference>
<keyword evidence="1" id="KW-1133">Transmembrane helix</keyword>
<sequence>MNYRSIIFSAFMTSILGAIAGFSFTYIGQPDLELRRYQSEFYQTLYHRYPLLGAGLGFMVGAGFATVSQANKRRS</sequence>
<dbReference type="EMBL" id="CP030139">
    <property type="protein sequence ID" value="WVS92471.1"/>
    <property type="molecule type" value="Genomic_DNA"/>
</dbReference>
<dbReference type="AlphaFoldDB" id="A0AAQ3MC02"/>
<keyword evidence="1" id="KW-0812">Transmembrane</keyword>
<evidence type="ECO:0000313" key="2">
    <source>
        <dbReference type="EMBL" id="WVS92471.1"/>
    </source>
</evidence>
<feature type="transmembrane region" description="Helical" evidence="1">
    <location>
        <begin position="7"/>
        <end position="29"/>
    </location>
</feature>
<proteinExistence type="predicted"/>
<gene>
    <name evidence="2" type="ORF">DOP62_13835</name>
</gene>